<evidence type="ECO:0000313" key="1">
    <source>
        <dbReference type="EMBL" id="KAK3079368.1"/>
    </source>
</evidence>
<proteinExistence type="predicted"/>
<sequence length="254" mass="26180">MASMEGKVIAITGGASGIGLATAKLLASRGAKLSIADVQENALQEAASAIKSAGHGDVHTCVVDVRKAESVEAWVKQIVDKFGQLDCCANIAGVFRAGTSIEVEDENTWDFMISVNLTGVMHCLRAQLPHMKEGGSVVNAASILGIYGAPGSASYVASKHGVVGLTRSAAKDVGKRGIRVNCFAPGYIETPMLKAAQGDRTATQTQAKEGGGTAVALARMGQPEEVAPLIAFLLSDEASFITGNCVSVDGGWNC</sequence>
<organism evidence="1 2">
    <name type="scientific">Coniosporium uncinatum</name>
    <dbReference type="NCBI Taxonomy" id="93489"/>
    <lineage>
        <taxon>Eukaryota</taxon>
        <taxon>Fungi</taxon>
        <taxon>Dikarya</taxon>
        <taxon>Ascomycota</taxon>
        <taxon>Pezizomycotina</taxon>
        <taxon>Dothideomycetes</taxon>
        <taxon>Dothideomycetes incertae sedis</taxon>
        <taxon>Coniosporium</taxon>
    </lineage>
</organism>
<protein>
    <submittedName>
        <fullName evidence="1">Uncharacterized protein</fullName>
    </submittedName>
</protein>
<dbReference type="EMBL" id="JAWDJW010001191">
    <property type="protein sequence ID" value="KAK3079368.1"/>
    <property type="molecule type" value="Genomic_DNA"/>
</dbReference>
<gene>
    <name evidence="1" type="ORF">LTS18_005032</name>
</gene>
<comment type="caution">
    <text evidence="1">The sequence shown here is derived from an EMBL/GenBank/DDBJ whole genome shotgun (WGS) entry which is preliminary data.</text>
</comment>
<evidence type="ECO:0000313" key="2">
    <source>
        <dbReference type="Proteomes" id="UP001186974"/>
    </source>
</evidence>
<accession>A0ACC3DS44</accession>
<dbReference type="Proteomes" id="UP001186974">
    <property type="component" value="Unassembled WGS sequence"/>
</dbReference>
<name>A0ACC3DS44_9PEZI</name>
<reference evidence="1" key="1">
    <citation type="submission" date="2024-09" db="EMBL/GenBank/DDBJ databases">
        <title>Black Yeasts Isolated from many extreme environments.</title>
        <authorList>
            <person name="Coleine C."/>
            <person name="Stajich J.E."/>
            <person name="Selbmann L."/>
        </authorList>
    </citation>
    <scope>NUCLEOTIDE SEQUENCE</scope>
    <source>
        <strain evidence="1">CCFEE 5737</strain>
    </source>
</reference>
<keyword evidence="2" id="KW-1185">Reference proteome</keyword>